<proteinExistence type="predicted"/>
<accession>A0ACC3TBC0</accession>
<sequence length="584" mass="62497">MGSYSADEDSRRIYLVSSALSPEEYRYYPHWFAELVPPGHLTLTLDDMLVFCDRFGITEQDKWKIFDIFESPLSTLEKGEFYAFMRLVGHVMNGKEPSRSLVFEQAPVPKIVQEAEVALHSDGTMSSSASQEPSLTLPASSGASPARDPSDVPVSPVLDGSRVNPFRRHQEQKSRPSQEISSSSEPSTPMVSAEMALPDARTISKDTPSLDVQAVDAFTKMLRGESSDATPRKSSDSSTPDRSNRAGSSEIKQDIPVSDATDIEESSSSLSSEADDDDDAVDEDSTSTAKNITPDDSISLLSPDKLDSRQPAVHSVQSQHYTVIPKEIELNAMPRKSLETDYSKRPAPPPPPPRKSGASFSHPIVATATATSDVRTVHLPSLGSSRSSSSSSLPKSISKPAPGISPTDNNRKFSASARSLSPSSTLHPSHQSDASHEVSGTAQSSVHSHVDFDAAFDEQKLFAAVGSPPIARVNGPQTAASSQKSHAPPPPPPSRRRVSHPTDQSIPPSPTTQGHRPPPHPIPPLPSAPGSSHSAGKNTTATATTSSSSKTVVVDDSAVPDLLADLTALQREVDALREHHLQDM</sequence>
<reference evidence="2" key="1">
    <citation type="journal article" date="2024" name="Front. Bioeng. Biotechnol.">
        <title>Genome-scale model development and genomic sequencing of the oleaginous clade Lipomyces.</title>
        <authorList>
            <person name="Czajka J.J."/>
            <person name="Han Y."/>
            <person name="Kim J."/>
            <person name="Mondo S.J."/>
            <person name="Hofstad B.A."/>
            <person name="Robles A."/>
            <person name="Haridas S."/>
            <person name="Riley R."/>
            <person name="LaButti K."/>
            <person name="Pangilinan J."/>
            <person name="Andreopoulos W."/>
            <person name="Lipzen A."/>
            <person name="Yan J."/>
            <person name="Wang M."/>
            <person name="Ng V."/>
            <person name="Grigoriev I.V."/>
            <person name="Spatafora J.W."/>
            <person name="Magnuson J.K."/>
            <person name="Baker S.E."/>
            <person name="Pomraning K.R."/>
        </authorList>
    </citation>
    <scope>NUCLEOTIDE SEQUENCE [LARGE SCALE GENOMIC DNA]</scope>
    <source>
        <strain evidence="2">CBS 7786</strain>
    </source>
</reference>
<dbReference type="EMBL" id="MU971335">
    <property type="protein sequence ID" value="KAK9241243.1"/>
    <property type="molecule type" value="Genomic_DNA"/>
</dbReference>
<organism evidence="1 2">
    <name type="scientific">Lipomyces kononenkoae</name>
    <name type="common">Yeast</name>
    <dbReference type="NCBI Taxonomy" id="34357"/>
    <lineage>
        <taxon>Eukaryota</taxon>
        <taxon>Fungi</taxon>
        <taxon>Dikarya</taxon>
        <taxon>Ascomycota</taxon>
        <taxon>Saccharomycotina</taxon>
        <taxon>Lipomycetes</taxon>
        <taxon>Lipomycetales</taxon>
        <taxon>Lipomycetaceae</taxon>
        <taxon>Lipomyces</taxon>
    </lineage>
</organism>
<evidence type="ECO:0000313" key="2">
    <source>
        <dbReference type="Proteomes" id="UP001433508"/>
    </source>
</evidence>
<keyword evidence="2" id="KW-1185">Reference proteome</keyword>
<comment type="caution">
    <text evidence="1">The sequence shown here is derived from an EMBL/GenBank/DDBJ whole genome shotgun (WGS) entry which is preliminary data.</text>
</comment>
<gene>
    <name evidence="1" type="ORF">V1525DRAFT_429000</name>
</gene>
<dbReference type="Proteomes" id="UP001433508">
    <property type="component" value="Unassembled WGS sequence"/>
</dbReference>
<evidence type="ECO:0000313" key="1">
    <source>
        <dbReference type="EMBL" id="KAK9241243.1"/>
    </source>
</evidence>
<name>A0ACC3TBC0_LIPKO</name>
<protein>
    <submittedName>
        <fullName evidence="1">Uncharacterized protein</fullName>
    </submittedName>
</protein>